<keyword evidence="2" id="KW-0472">Membrane</keyword>
<protein>
    <submittedName>
        <fullName evidence="6">Secretion protein HylD</fullName>
    </submittedName>
</protein>
<dbReference type="InterPro" id="IPR006143">
    <property type="entry name" value="RND_pump_MFP"/>
</dbReference>
<dbReference type="AlphaFoldDB" id="A0A0M3AXZ5"/>
<evidence type="ECO:0000256" key="1">
    <source>
        <dbReference type="ARBA" id="ARBA00009477"/>
    </source>
</evidence>
<evidence type="ECO:0000256" key="2">
    <source>
        <dbReference type="SAM" id="Phobius"/>
    </source>
</evidence>
<name>A0A0M3AXZ5_9SPHN</name>
<dbReference type="STRING" id="56193.YP76_03700"/>
<dbReference type="Pfam" id="PF25989">
    <property type="entry name" value="YknX_C"/>
    <property type="match status" value="1"/>
</dbReference>
<dbReference type="Pfam" id="PF25973">
    <property type="entry name" value="BSH_CzcB"/>
    <property type="match status" value="1"/>
</dbReference>
<dbReference type="InterPro" id="IPR058647">
    <property type="entry name" value="BSH_CzcB-like"/>
</dbReference>
<comment type="similarity">
    <text evidence="1">Belongs to the membrane fusion protein (MFP) (TC 8.A.1) family.</text>
</comment>
<dbReference type="InterPro" id="IPR058637">
    <property type="entry name" value="YknX-like_C"/>
</dbReference>
<evidence type="ECO:0000313" key="6">
    <source>
        <dbReference type="EMBL" id="KKW93781.1"/>
    </source>
</evidence>
<keyword evidence="2" id="KW-1133">Transmembrane helix</keyword>
<dbReference type="Gene3D" id="2.40.420.20">
    <property type="match status" value="1"/>
</dbReference>
<dbReference type="GO" id="GO:0015562">
    <property type="term" value="F:efflux transmembrane transporter activity"/>
    <property type="evidence" value="ECO:0007669"/>
    <property type="project" value="TreeGrafter"/>
</dbReference>
<comment type="caution">
    <text evidence="6">The sequence shown here is derived from an EMBL/GenBank/DDBJ whole genome shotgun (WGS) entry which is preliminary data.</text>
</comment>
<feature type="domain" description="CusB-like beta-barrel" evidence="3">
    <location>
        <begin position="241"/>
        <end position="309"/>
    </location>
</feature>
<dbReference type="EMBL" id="LBIC01000001">
    <property type="protein sequence ID" value="KKW93781.1"/>
    <property type="molecule type" value="Genomic_DNA"/>
</dbReference>
<keyword evidence="7" id="KW-1185">Reference proteome</keyword>
<dbReference type="Proteomes" id="UP000033874">
    <property type="component" value="Unassembled WGS sequence"/>
</dbReference>
<dbReference type="PATRIC" id="fig|56193.3.peg.756"/>
<feature type="domain" description="YknX-like C-terminal permuted SH3-like" evidence="5">
    <location>
        <begin position="318"/>
        <end position="383"/>
    </location>
</feature>
<dbReference type="NCBIfam" id="TIGR01730">
    <property type="entry name" value="RND_mfp"/>
    <property type="match status" value="1"/>
</dbReference>
<feature type="transmembrane region" description="Helical" evidence="2">
    <location>
        <begin position="29"/>
        <end position="48"/>
    </location>
</feature>
<gene>
    <name evidence="6" type="ORF">YP76_03700</name>
</gene>
<evidence type="ECO:0000259" key="5">
    <source>
        <dbReference type="Pfam" id="PF25989"/>
    </source>
</evidence>
<dbReference type="SUPFAM" id="SSF111369">
    <property type="entry name" value="HlyD-like secretion proteins"/>
    <property type="match status" value="1"/>
</dbReference>
<reference evidence="6 7" key="1">
    <citation type="submission" date="2015-04" db="EMBL/GenBank/DDBJ databases">
        <title>Genome sequence of aromatic hydrocarbons-degrading Sphingobium chungbukense DJ77.</title>
        <authorList>
            <person name="Kim Y.-C."/>
            <person name="Chae J.-C."/>
        </authorList>
    </citation>
    <scope>NUCLEOTIDE SEQUENCE [LARGE SCALE GENOMIC DNA]</scope>
    <source>
        <strain evidence="6 7">DJ77</strain>
    </source>
</reference>
<dbReference type="Pfam" id="PF25954">
    <property type="entry name" value="Beta-barrel_RND_2"/>
    <property type="match status" value="1"/>
</dbReference>
<organism evidence="6 7">
    <name type="scientific">Sphingobium chungbukense</name>
    <dbReference type="NCBI Taxonomy" id="56193"/>
    <lineage>
        <taxon>Bacteria</taxon>
        <taxon>Pseudomonadati</taxon>
        <taxon>Pseudomonadota</taxon>
        <taxon>Alphaproteobacteria</taxon>
        <taxon>Sphingomonadales</taxon>
        <taxon>Sphingomonadaceae</taxon>
        <taxon>Sphingobium</taxon>
    </lineage>
</organism>
<dbReference type="Gene3D" id="2.40.30.170">
    <property type="match status" value="1"/>
</dbReference>
<accession>A0A0M3AXZ5</accession>
<dbReference type="PANTHER" id="PTHR30469:SF15">
    <property type="entry name" value="HLYD FAMILY OF SECRETION PROTEINS"/>
    <property type="match status" value="1"/>
</dbReference>
<proteinExistence type="inferred from homology"/>
<dbReference type="InterPro" id="IPR058792">
    <property type="entry name" value="Beta-barrel_RND_2"/>
</dbReference>
<feature type="domain" description="CzcB-like barrel-sandwich hybrid" evidence="4">
    <location>
        <begin position="99"/>
        <end position="227"/>
    </location>
</feature>
<keyword evidence="2" id="KW-0812">Transmembrane</keyword>
<dbReference type="GO" id="GO:1990281">
    <property type="term" value="C:efflux pump complex"/>
    <property type="evidence" value="ECO:0007669"/>
    <property type="project" value="TreeGrafter"/>
</dbReference>
<evidence type="ECO:0000313" key="7">
    <source>
        <dbReference type="Proteomes" id="UP000033874"/>
    </source>
</evidence>
<evidence type="ECO:0000259" key="4">
    <source>
        <dbReference type="Pfam" id="PF25973"/>
    </source>
</evidence>
<sequence length="390" mass="41018">MNYETQLVGDVPANMLDEPEERPIWRRRLMIGAVIAIVLIAIATWVSMRGKGAETGTAQVQRPVVTVISPGQSTVSHMINATGSLAARVDMPVGVVGEGGAVTRVLVQPGDWVRAGQVLATVERSVQTEQIRSLAAQVEVNRADAKLAQAQLDRAKALVSRGFISQADIDQRTATRDAANARVNVAIAQLAEQRARTGRLDIRAPAAGLVLTRTVEPGQIVGSGSAVLFRMAKDGEMEMLAQVSEGDLAALRPGNAATVTPVGGTAQFAGRVWQVSPVVDNQSRQGIARIAIPYNPAIRPGGFASAAIVSGTGSAPMLPESAVQSDEKGNYVYVVNGRDEVQRRDVQIGQVTDAGVSILNGLNGNERIVASAGAFLTPGQKVKPEASKSR</sequence>
<dbReference type="RefSeq" id="WP_046762221.1">
    <property type="nucleotide sequence ID" value="NZ_LBIC01000001.1"/>
</dbReference>
<evidence type="ECO:0000259" key="3">
    <source>
        <dbReference type="Pfam" id="PF25954"/>
    </source>
</evidence>
<dbReference type="Gene3D" id="2.40.50.100">
    <property type="match status" value="1"/>
</dbReference>
<dbReference type="PANTHER" id="PTHR30469">
    <property type="entry name" value="MULTIDRUG RESISTANCE PROTEIN MDTA"/>
    <property type="match status" value="1"/>
</dbReference>
<dbReference type="Gene3D" id="1.10.287.470">
    <property type="entry name" value="Helix hairpin bin"/>
    <property type="match status" value="1"/>
</dbReference>